<dbReference type="RefSeq" id="WP_149266761.1">
    <property type="nucleotide sequence ID" value="NZ_VFJB01000006.1"/>
</dbReference>
<keyword evidence="4" id="KW-0378">Hydrolase</keyword>
<dbReference type="Gene3D" id="3.40.50.1450">
    <property type="entry name" value="HybD-like"/>
    <property type="match status" value="1"/>
</dbReference>
<reference evidence="5 6" key="1">
    <citation type="submission" date="2019-06" db="EMBL/GenBank/DDBJ databases">
        <title>Genomic insights into carbon and energy metabolism of Deferribacter autotrophicus revealed new metabolic traits in the phylum Deferribacteres.</title>
        <authorList>
            <person name="Slobodkin A.I."/>
            <person name="Slobodkina G.B."/>
            <person name="Allioux M."/>
            <person name="Alain K."/>
            <person name="Jebbar M."/>
            <person name="Shadrin V."/>
            <person name="Kublanov I.V."/>
            <person name="Toshchakov S.V."/>
            <person name="Bonch-Osmolovskaya E.A."/>
        </authorList>
    </citation>
    <scope>NUCLEOTIDE SEQUENCE [LARGE SCALE GENOMIC DNA]</scope>
    <source>
        <strain evidence="5 6">SL50</strain>
    </source>
</reference>
<dbReference type="Proteomes" id="UP000322876">
    <property type="component" value="Unassembled WGS sequence"/>
</dbReference>
<keyword evidence="6" id="KW-1185">Reference proteome</keyword>
<organism evidence="5 6">
    <name type="scientific">Deferribacter autotrophicus</name>
    <dbReference type="NCBI Taxonomy" id="500465"/>
    <lineage>
        <taxon>Bacteria</taxon>
        <taxon>Pseudomonadati</taxon>
        <taxon>Deferribacterota</taxon>
        <taxon>Deferribacteres</taxon>
        <taxon>Deferribacterales</taxon>
        <taxon>Deferribacteraceae</taxon>
        <taxon>Deferribacter</taxon>
    </lineage>
</organism>
<evidence type="ECO:0000313" key="5">
    <source>
        <dbReference type="EMBL" id="KAA0257788.1"/>
    </source>
</evidence>
<proteinExistence type="inferred from homology"/>
<comment type="caution">
    <text evidence="5">The sequence shown here is derived from an EMBL/GenBank/DDBJ whole genome shotgun (WGS) entry which is preliminary data.</text>
</comment>
<dbReference type="PANTHER" id="PTHR30302">
    <property type="entry name" value="HYDROGENASE 1 MATURATION PROTEASE"/>
    <property type="match status" value="1"/>
</dbReference>
<evidence type="ECO:0000256" key="4">
    <source>
        <dbReference type="ARBA" id="ARBA00022801"/>
    </source>
</evidence>
<comment type="similarity">
    <text evidence="1">Belongs to the peptidase A31 family.</text>
</comment>
<dbReference type="NCBIfam" id="TIGR00072">
    <property type="entry name" value="hydrog_prot"/>
    <property type="match status" value="1"/>
</dbReference>
<evidence type="ECO:0000256" key="1">
    <source>
        <dbReference type="ARBA" id="ARBA00006814"/>
    </source>
</evidence>
<dbReference type="PANTHER" id="PTHR30302:SF1">
    <property type="entry name" value="HYDROGENASE 2 MATURATION PROTEASE"/>
    <property type="match status" value="1"/>
</dbReference>
<dbReference type="GO" id="GO:0008047">
    <property type="term" value="F:enzyme activator activity"/>
    <property type="evidence" value="ECO:0007669"/>
    <property type="project" value="InterPro"/>
</dbReference>
<keyword evidence="2 5" id="KW-0645">Protease</keyword>
<dbReference type="InterPro" id="IPR023430">
    <property type="entry name" value="Pept_HybD-like_dom_sf"/>
</dbReference>
<dbReference type="GO" id="GO:0004190">
    <property type="term" value="F:aspartic-type endopeptidase activity"/>
    <property type="evidence" value="ECO:0007669"/>
    <property type="project" value="UniProtKB-KW"/>
</dbReference>
<dbReference type="InterPro" id="IPR000671">
    <property type="entry name" value="Peptidase_A31"/>
</dbReference>
<gene>
    <name evidence="5" type="ORF">FHQ18_08580</name>
</gene>
<dbReference type="PRINTS" id="PR00446">
    <property type="entry name" value="HYDRGNUPTAKE"/>
</dbReference>
<sequence length="154" mass="17285">MDNIVIFGAGNVLLSDEGFGVHFVRYLENNYTFPDNVKLFDAGTLGIMAMHVIEEADYLFIVDVVDVDGKPGEIRIYDKDDIILDRIPTKMSPHQIGLQEVLLLSEMRERLPKVVKLFGVIPENIEAGTTLSNSLEEKLPILAELLVKEIENIT</sequence>
<evidence type="ECO:0000256" key="2">
    <source>
        <dbReference type="ARBA" id="ARBA00022670"/>
    </source>
</evidence>
<accession>A0A5A8F141</accession>
<dbReference type="GO" id="GO:0016485">
    <property type="term" value="P:protein processing"/>
    <property type="evidence" value="ECO:0007669"/>
    <property type="project" value="TreeGrafter"/>
</dbReference>
<dbReference type="CDD" id="cd06062">
    <property type="entry name" value="H2MP_MemB-H2up"/>
    <property type="match status" value="1"/>
</dbReference>
<dbReference type="EMBL" id="VFJB01000006">
    <property type="protein sequence ID" value="KAA0257788.1"/>
    <property type="molecule type" value="Genomic_DNA"/>
</dbReference>
<protein>
    <submittedName>
        <fullName evidence="5">Hydrogenase maturation protease</fullName>
    </submittedName>
</protein>
<evidence type="ECO:0000313" key="6">
    <source>
        <dbReference type="Proteomes" id="UP000322876"/>
    </source>
</evidence>
<dbReference type="Pfam" id="PF01750">
    <property type="entry name" value="HycI"/>
    <property type="match status" value="1"/>
</dbReference>
<dbReference type="OrthoDB" id="9792731at2"/>
<evidence type="ECO:0000256" key="3">
    <source>
        <dbReference type="ARBA" id="ARBA00022750"/>
    </source>
</evidence>
<dbReference type="AlphaFoldDB" id="A0A5A8F141"/>
<name>A0A5A8F141_9BACT</name>
<keyword evidence="3" id="KW-0064">Aspartyl protease</keyword>
<dbReference type="SUPFAM" id="SSF53163">
    <property type="entry name" value="HybD-like"/>
    <property type="match status" value="1"/>
</dbReference>